<dbReference type="PRINTS" id="PR00368">
    <property type="entry name" value="FADPNR"/>
</dbReference>
<dbReference type="PANTHER" id="PTHR43735">
    <property type="entry name" value="APOPTOSIS-INDUCING FACTOR 1"/>
    <property type="match status" value="1"/>
</dbReference>
<dbReference type="PANTHER" id="PTHR43735:SF5">
    <property type="entry name" value="FAD_NAD(P)-BINDING DOMAIN-CONTAINING PROTEIN"/>
    <property type="match status" value="1"/>
</dbReference>
<reference evidence="2" key="1">
    <citation type="submission" date="2019-04" db="EMBL/GenBank/DDBJ databases">
        <title>Friends and foes A comparative genomics studyof 23 Aspergillus species from section Flavi.</title>
        <authorList>
            <consortium name="DOE Joint Genome Institute"/>
            <person name="Kjaerbolling I."/>
            <person name="Vesth T."/>
            <person name="Frisvad J.C."/>
            <person name="Nybo J.L."/>
            <person name="Theobald S."/>
            <person name="Kildgaard S."/>
            <person name="Isbrandt T."/>
            <person name="Kuo A."/>
            <person name="Sato A."/>
            <person name="Lyhne E.K."/>
            <person name="Kogle M.E."/>
            <person name="Wiebenga A."/>
            <person name="Kun R.S."/>
            <person name="Lubbers R.J."/>
            <person name="Makela M.R."/>
            <person name="Barry K."/>
            <person name="Chovatia M."/>
            <person name="Clum A."/>
            <person name="Daum C."/>
            <person name="Haridas S."/>
            <person name="He G."/>
            <person name="LaButti K."/>
            <person name="Lipzen A."/>
            <person name="Mondo S."/>
            <person name="Riley R."/>
            <person name="Salamov A."/>
            <person name="Simmons B.A."/>
            <person name="Magnuson J.K."/>
            <person name="Henrissat B."/>
            <person name="Mortensen U.H."/>
            <person name="Larsen T.O."/>
            <person name="Devries R.P."/>
            <person name="Grigoriev I.V."/>
            <person name="Machida M."/>
            <person name="Baker S.E."/>
            <person name="Andersen M.R."/>
        </authorList>
    </citation>
    <scope>NUCLEOTIDE SEQUENCE [LARGE SCALE GENOMIC DNA]</scope>
    <source>
        <strain evidence="2">IBT 14317</strain>
    </source>
</reference>
<dbReference type="OrthoDB" id="202203at2759"/>
<organism evidence="2">
    <name type="scientific">Petromyces alliaceus</name>
    <name type="common">Aspergillus alliaceus</name>
    <dbReference type="NCBI Taxonomy" id="209559"/>
    <lineage>
        <taxon>Eukaryota</taxon>
        <taxon>Fungi</taxon>
        <taxon>Dikarya</taxon>
        <taxon>Ascomycota</taxon>
        <taxon>Pezizomycotina</taxon>
        <taxon>Eurotiomycetes</taxon>
        <taxon>Eurotiomycetidae</taxon>
        <taxon>Eurotiales</taxon>
        <taxon>Aspergillaceae</taxon>
        <taxon>Aspergillus</taxon>
        <taxon>Aspergillus subgen. Circumdati</taxon>
    </lineage>
</organism>
<protein>
    <recommendedName>
        <fullName evidence="1">FAD/NAD(P)-binding domain-containing protein</fullName>
    </recommendedName>
</protein>
<dbReference type="Pfam" id="PF07992">
    <property type="entry name" value="Pyr_redox_2"/>
    <property type="match status" value="1"/>
</dbReference>
<proteinExistence type="predicted"/>
<dbReference type="Gene3D" id="3.50.50.100">
    <property type="match status" value="1"/>
</dbReference>
<dbReference type="Proteomes" id="UP000326877">
    <property type="component" value="Unassembled WGS sequence"/>
</dbReference>
<dbReference type="GO" id="GO:0005737">
    <property type="term" value="C:cytoplasm"/>
    <property type="evidence" value="ECO:0007669"/>
    <property type="project" value="TreeGrafter"/>
</dbReference>
<evidence type="ECO:0000259" key="1">
    <source>
        <dbReference type="Pfam" id="PF07992"/>
    </source>
</evidence>
<accession>A0A5N7BTC9</accession>
<dbReference type="AlphaFoldDB" id="A0A5N7BTC9"/>
<dbReference type="GO" id="GO:0050660">
    <property type="term" value="F:flavin adenine dinucleotide binding"/>
    <property type="evidence" value="ECO:0007669"/>
    <property type="project" value="TreeGrafter"/>
</dbReference>
<dbReference type="InterPro" id="IPR036188">
    <property type="entry name" value="FAD/NAD-bd_sf"/>
</dbReference>
<dbReference type="GO" id="GO:0004174">
    <property type="term" value="F:electron-transferring-flavoprotein dehydrogenase activity"/>
    <property type="evidence" value="ECO:0007669"/>
    <property type="project" value="TreeGrafter"/>
</dbReference>
<gene>
    <name evidence="2" type="ORF">BDV23DRAFT_25484</name>
</gene>
<dbReference type="InterPro" id="IPR023753">
    <property type="entry name" value="FAD/NAD-binding_dom"/>
</dbReference>
<feature type="domain" description="FAD/NAD(P)-binding" evidence="1">
    <location>
        <begin position="45"/>
        <end position="337"/>
    </location>
</feature>
<dbReference type="SUPFAM" id="SSF51905">
    <property type="entry name" value="FAD/NAD(P)-binding domain"/>
    <property type="match status" value="1"/>
</dbReference>
<sequence length="437" mass="47539">MPSDQTKLIGKALGFFLPYLGRATVQRVAAICHSWTWKDTPDSKNVVVLGGSFAGIQLVKRLTETLPTGYKAVWIEKNSHLNYLFNFPRFSVMQGHEHMAFIPYDGIVRAAPDGILTRVHDTAVEITENQVLLALGQKIDYAYLAIATGSSQPLPVNVAATEREDGCQELQGVQEVIKASEKIAVVGGGAVGVELASDIKDFYPGKDVTLIHSRGQLMSHFGKRLQDYTLSALREELKIRVMLNERPKLPGGGSMARSATLVFSDGHEEQFDLVIGCTGQQPNSAVLASLIPSAISKETSRILVQPTLQVLAKDEPDRNPPIFAFGDVAEHGGPHMARAGWLQSEVVLDNILAMIHGQTPSRTYTPNVFLEGAIKLTLGKKHNVVYAMEADGSDVMVPSRDGRLDLGIERGWREFGADFKQANAPDAERQGESVSGA</sequence>
<evidence type="ECO:0000313" key="2">
    <source>
        <dbReference type="EMBL" id="KAE8385094.1"/>
    </source>
</evidence>
<dbReference type="EMBL" id="ML735345">
    <property type="protein sequence ID" value="KAE8385094.1"/>
    <property type="molecule type" value="Genomic_DNA"/>
</dbReference>
<name>A0A5N7BTC9_PETAA</name>